<dbReference type="InterPro" id="IPR036770">
    <property type="entry name" value="Ankyrin_rpt-contain_sf"/>
</dbReference>
<dbReference type="PRINTS" id="PR01415">
    <property type="entry name" value="ANKYRIN"/>
</dbReference>
<dbReference type="STRING" id="41047.A0A397G7B2"/>
<feature type="domain" description="GPI inositol-deacylase winged helix" evidence="5">
    <location>
        <begin position="286"/>
        <end position="364"/>
    </location>
</feature>
<dbReference type="RefSeq" id="XP_026610832.1">
    <property type="nucleotide sequence ID" value="XM_026754825.1"/>
</dbReference>
<feature type="repeat" description="ANK" evidence="3">
    <location>
        <begin position="657"/>
        <end position="689"/>
    </location>
</feature>
<dbReference type="GO" id="GO:0006396">
    <property type="term" value="P:RNA processing"/>
    <property type="evidence" value="ECO:0007669"/>
    <property type="project" value="TreeGrafter"/>
</dbReference>
<dbReference type="InterPro" id="IPR056884">
    <property type="entry name" value="NPHP3-like_N"/>
</dbReference>
<dbReference type="InterPro" id="IPR027417">
    <property type="entry name" value="P-loop_NTPase"/>
</dbReference>
<dbReference type="GeneID" id="38123180"/>
<dbReference type="OrthoDB" id="195446at2759"/>
<gene>
    <name evidence="7" type="ORF">CDV56_101206</name>
</gene>
<dbReference type="PANTHER" id="PTHR24141:SF1">
    <property type="entry name" value="2-5A-DEPENDENT RIBONUCLEASE"/>
    <property type="match status" value="1"/>
</dbReference>
<evidence type="ECO:0000256" key="4">
    <source>
        <dbReference type="SAM" id="MobiDB-lite"/>
    </source>
</evidence>
<keyword evidence="2 3" id="KW-0040">ANK repeat</keyword>
<dbReference type="SUPFAM" id="SSF48403">
    <property type="entry name" value="Ankyrin repeat"/>
    <property type="match status" value="3"/>
</dbReference>
<feature type="domain" description="Nephrocystin 3-like N-terminal" evidence="6">
    <location>
        <begin position="45"/>
        <end position="178"/>
    </location>
</feature>
<dbReference type="PANTHER" id="PTHR24141">
    <property type="entry name" value="2-5A-DEPENDENT RIBONUCLEASE"/>
    <property type="match status" value="1"/>
</dbReference>
<dbReference type="PROSITE" id="PS50297">
    <property type="entry name" value="ANK_REP_REGION"/>
    <property type="match status" value="12"/>
</dbReference>
<keyword evidence="1" id="KW-0677">Repeat</keyword>
<feature type="repeat" description="ANK" evidence="3">
    <location>
        <begin position="818"/>
        <end position="850"/>
    </location>
</feature>
<evidence type="ECO:0000256" key="1">
    <source>
        <dbReference type="ARBA" id="ARBA00022737"/>
    </source>
</evidence>
<evidence type="ECO:0000259" key="5">
    <source>
        <dbReference type="Pfam" id="PF22939"/>
    </source>
</evidence>
<dbReference type="Gene3D" id="3.40.50.300">
    <property type="entry name" value="P-loop containing nucleotide triphosphate hydrolases"/>
    <property type="match status" value="1"/>
</dbReference>
<dbReference type="SMART" id="SM00248">
    <property type="entry name" value="ANK"/>
    <property type="match status" value="21"/>
</dbReference>
<dbReference type="Proteomes" id="UP000215305">
    <property type="component" value="Unassembled WGS sequence"/>
</dbReference>
<evidence type="ECO:0000313" key="7">
    <source>
        <dbReference type="EMBL" id="RHZ45744.1"/>
    </source>
</evidence>
<reference evidence="7" key="1">
    <citation type="submission" date="2018-08" db="EMBL/GenBank/DDBJ databases">
        <title>Draft genome sequence of azole-resistant Aspergillus thermomutatus (Neosartorya pseudofischeri) strain HMR AF 39, isolated from a human nasal aspirate.</title>
        <authorList>
            <person name="Parent-Michaud M."/>
            <person name="Dufresne P.J."/>
            <person name="Fournier E."/>
            <person name="Martineau C."/>
            <person name="Moreira S."/>
            <person name="Perkins V."/>
            <person name="De Repentigny L."/>
            <person name="Dufresne S.F."/>
        </authorList>
    </citation>
    <scope>NUCLEOTIDE SEQUENCE [LARGE SCALE GENOMIC DNA]</scope>
    <source>
        <strain evidence="7">HMR AF 39</strain>
    </source>
</reference>
<dbReference type="GO" id="GO:0004540">
    <property type="term" value="F:RNA nuclease activity"/>
    <property type="evidence" value="ECO:0007669"/>
    <property type="project" value="TreeGrafter"/>
</dbReference>
<accession>A0A397G7B2</accession>
<feature type="repeat" description="ANK" evidence="3">
    <location>
        <begin position="528"/>
        <end position="560"/>
    </location>
</feature>
<feature type="repeat" description="ANK" evidence="3">
    <location>
        <begin position="1135"/>
        <end position="1167"/>
    </location>
</feature>
<proteinExistence type="predicted"/>
<evidence type="ECO:0000256" key="3">
    <source>
        <dbReference type="PROSITE-ProRule" id="PRU00023"/>
    </source>
</evidence>
<feature type="region of interest" description="Disordered" evidence="4">
    <location>
        <begin position="617"/>
        <end position="636"/>
    </location>
</feature>
<name>A0A397G7B2_ASPTH</name>
<feature type="repeat" description="ANK" evidence="3">
    <location>
        <begin position="1243"/>
        <end position="1275"/>
    </location>
</feature>
<dbReference type="Pfam" id="PF22939">
    <property type="entry name" value="WHD_GPIID"/>
    <property type="match status" value="1"/>
</dbReference>
<dbReference type="InterPro" id="IPR002110">
    <property type="entry name" value="Ankyrin_rpt"/>
</dbReference>
<comment type="caution">
    <text evidence="7">The sequence shown here is derived from an EMBL/GenBank/DDBJ whole genome shotgun (WGS) entry which is preliminary data.</text>
</comment>
<dbReference type="InterPro" id="IPR054471">
    <property type="entry name" value="GPIID_WHD"/>
</dbReference>
<evidence type="ECO:0000256" key="2">
    <source>
        <dbReference type="ARBA" id="ARBA00023043"/>
    </source>
</evidence>
<dbReference type="EMBL" id="NKHU02000277">
    <property type="protein sequence ID" value="RHZ45744.1"/>
    <property type="molecule type" value="Genomic_DNA"/>
</dbReference>
<feature type="repeat" description="ANK" evidence="3">
    <location>
        <begin position="851"/>
        <end position="883"/>
    </location>
</feature>
<keyword evidence="8" id="KW-1185">Reference proteome</keyword>
<dbReference type="PROSITE" id="PS50088">
    <property type="entry name" value="ANK_REPEAT"/>
    <property type="match status" value="15"/>
</dbReference>
<dbReference type="Pfam" id="PF12796">
    <property type="entry name" value="Ank_2"/>
    <property type="match status" value="7"/>
</dbReference>
<evidence type="ECO:0000259" key="6">
    <source>
        <dbReference type="Pfam" id="PF24883"/>
    </source>
</evidence>
<feature type="repeat" description="ANK" evidence="3">
    <location>
        <begin position="724"/>
        <end position="749"/>
    </location>
</feature>
<organism evidence="7 8">
    <name type="scientific">Aspergillus thermomutatus</name>
    <name type="common">Neosartorya pseudofischeri</name>
    <dbReference type="NCBI Taxonomy" id="41047"/>
    <lineage>
        <taxon>Eukaryota</taxon>
        <taxon>Fungi</taxon>
        <taxon>Dikarya</taxon>
        <taxon>Ascomycota</taxon>
        <taxon>Pezizomycotina</taxon>
        <taxon>Eurotiomycetes</taxon>
        <taxon>Eurotiomycetidae</taxon>
        <taxon>Eurotiales</taxon>
        <taxon>Aspergillaceae</taxon>
        <taxon>Aspergillus</taxon>
        <taxon>Aspergillus subgen. Fumigati</taxon>
    </lineage>
</organism>
<feature type="repeat" description="ANK" evidence="3">
    <location>
        <begin position="1040"/>
        <end position="1072"/>
    </location>
</feature>
<feature type="repeat" description="ANK" evidence="3">
    <location>
        <begin position="1007"/>
        <end position="1039"/>
    </location>
</feature>
<feature type="repeat" description="ANK" evidence="3">
    <location>
        <begin position="1271"/>
        <end position="1303"/>
    </location>
</feature>
<evidence type="ECO:0000313" key="8">
    <source>
        <dbReference type="Proteomes" id="UP000215305"/>
    </source>
</evidence>
<dbReference type="Gene3D" id="1.25.40.20">
    <property type="entry name" value="Ankyrin repeat-containing domain"/>
    <property type="match status" value="7"/>
</dbReference>
<feature type="repeat" description="ANK" evidence="3">
    <location>
        <begin position="495"/>
        <end position="527"/>
    </location>
</feature>
<feature type="repeat" description="ANK" evidence="3">
    <location>
        <begin position="1303"/>
        <end position="1328"/>
    </location>
</feature>
<dbReference type="VEuPathDB" id="FungiDB:CDV56_101206"/>
<feature type="repeat" description="ANK" evidence="3">
    <location>
        <begin position="1197"/>
        <end position="1229"/>
    </location>
</feature>
<dbReference type="GO" id="GO:0003723">
    <property type="term" value="F:RNA binding"/>
    <property type="evidence" value="ECO:0007669"/>
    <property type="project" value="TreeGrafter"/>
</dbReference>
<sequence length="1375" mass="152706">MTKNGNRWPAGFAQLIMHQSKVDIYVNDKTELDSGYSKRMSSVRKTILTAIVVDYLREKHGSNEAIGLAYVFCNFHQQQSQKLDSVLANILGQLIRGLYHISEEIRDFYKNYQRTQMRPRLNDIVKMLGTVSGLYSHVYVVIDALDECSNSDRMRDHLISHILDLQRDFNISFMATARFIPEITVKFERFPSLEIQASDADIRRYAEGNLPSSVRRRPQVQKLIVSEIVRKVDGMFLLARLYLDSLKGKCTTRDIKNALSNFKTGSDAYDHAYEKAMEQVEQQIADRAQLAKRLLAWLTCAERALTLTELQHALAVVISESSFDEENLPDVEDMISSCAGLVTYNEENHIIRLVHYTTQEYLHKTWAFWFPNAHREIGEACVTYLAYDDFEDGICKSEYHYDERLRKYPLYQYAATNWGRHAGKQPPKLPLTLNLLNSNQKLAACWQAWTTYHYEFIDDMSEQRMGLHVAAEFGLEREAGALLRLGHLVDEVDSLGSTPLLKAVRNGHERVVRLLIENGASPLYKDDEGDTVLSVAAEGGHQSLVKILIDVGVDVNFGDKYGPSAPPCAAATTHEGVVRLPLDAAADVNDPGLTPLSRAAANGLRTVDQLWIYTGPEINNRKRPGQSPLRRSAEKGHREVVEMLLNQGAEPDLLDRSGSTPLMEASSNGHTDVVSLLLGAGAQPNLFFRRSTALGYAVRHSQKAVVQLLLAHGADPNVPPDAPGRNSPLSDAIRGGDVDIVETLLQHGAKPCSETLSAFSHHKRDKIIFEVLLKHGLLHELAGFQNPLILWAVKHRFHLLVEILVEQNVDINLRDSQDGDTPLLVAMANGDHEITKLLIEKGADLEVQDKHGRTPLLKAAEQGEEALVQLLLDKAANIRSEDDMGQTALFCALRNGHKAICLLLLGQDPALFNVRDKFGRSPLLLAAEMGLDTLMELQPSEMISNRELTDIICSEIAITRQSICLCGGSISADEGTALMAWAVANDHLAVVEALLEANINCERGDDQGRSPFIQAIAHGHLAIVKTFLERHHDLNEQDRIGGSALSWAFYRVDEAIIQLLLEKGADPNAYTEPTPPIPCMYRSYSQMPPLLSAANMGLERVVKLLLQNGASPGITIVEEANVMHSDGKQSTPKYYKSSALSLAVSGRHYKIVEMLLAHGADNDQCHTSLEEAMRVGYRELAFILTKRIGTNWLIDEHGQSLIFRAAYHGHVGIVQGLLDSGIEPDTRSTSHLIFLGGGVKANRDTTPLLIAAQRGHDRIVQLLLERGADPNVNSPLRHALDRGHGSVVEMLLLHGADLDINKDGVSLLLKAAQKGLADVVKILLKSGALPATWPEPETCYQKHPLFEAVSRHHTDVVKAFLDGGQKQDRVQWYSY</sequence>
<feature type="repeat" description="ANK" evidence="3">
    <location>
        <begin position="624"/>
        <end position="656"/>
    </location>
</feature>
<protein>
    <submittedName>
        <fullName evidence="7">Uncharacterized protein</fullName>
    </submittedName>
</protein>
<feature type="repeat" description="ANK" evidence="3">
    <location>
        <begin position="689"/>
        <end position="721"/>
    </location>
</feature>
<dbReference type="Pfam" id="PF24883">
    <property type="entry name" value="NPHP3_N"/>
    <property type="match status" value="1"/>
</dbReference>